<dbReference type="Proteomes" id="UP001497512">
    <property type="component" value="Chromosome 14"/>
</dbReference>
<name>A0ABP0TR62_9BRYO</name>
<evidence type="ECO:0000256" key="1">
    <source>
        <dbReference type="ARBA" id="ARBA00022555"/>
    </source>
</evidence>
<feature type="domain" description="TRNA-binding" evidence="5">
    <location>
        <begin position="278"/>
        <end position="381"/>
    </location>
</feature>
<reference evidence="6" key="1">
    <citation type="submission" date="2024-02" db="EMBL/GenBank/DDBJ databases">
        <authorList>
            <consortium name="ELIXIR-Norway"/>
            <consortium name="Elixir Norway"/>
        </authorList>
    </citation>
    <scope>NUCLEOTIDE SEQUENCE</scope>
</reference>
<dbReference type="Gene3D" id="1.20.1050.130">
    <property type="match status" value="1"/>
</dbReference>
<dbReference type="PANTHER" id="PTHR11586">
    <property type="entry name" value="TRNA-AMINOACYLATION COFACTOR ARC1 FAMILY MEMBER"/>
    <property type="match status" value="1"/>
</dbReference>
<evidence type="ECO:0000313" key="6">
    <source>
        <dbReference type="EMBL" id="CAK9203005.1"/>
    </source>
</evidence>
<sequence>MAAKQEKARKLIALFCKRINSTEASQESLPLGVEVEEEGKGLGFICRCIVEAAGSPAADQLLGTTPEMQAEVSQWLSFASSFSGNKLNIDGRLKLLNVHLENRSVFAGRGLEISVADLSMFAVVHDIVTEESFPELVKLPHLLRWIDYIQSKDEAAKVYPHIPVEKAKFDPPRSSPAATASKGTSVLAISSSVRSQTTTTISDTAASSELKAEATNVEVEVSKAVEVSVKNDKKAAAAAAAAATTVGGAQGDEAAAQESSKKMKKEKPPAQKKESDTSVSVLDIRVGLINKVWTHPGADALYVEEIDIGEGSMRQVVSGLAKFLTPEQMLNRKVLILRNVKPGKVRDVLSSGLVLCASNSDHSQCEPVLPPEGSKIGERVTVPGYEGSPEEVLNPKKKQFEKIQPDLTTDDSGIANYQGKPFMTTAGPCRSSILNGTIK</sequence>
<dbReference type="PROSITE" id="PS50886">
    <property type="entry name" value="TRBD"/>
    <property type="match status" value="1"/>
</dbReference>
<dbReference type="Pfam" id="PF21972">
    <property type="entry name" value="Arc1p_N_like"/>
    <property type="match status" value="1"/>
</dbReference>
<dbReference type="InterPro" id="IPR012340">
    <property type="entry name" value="NA-bd_OB-fold"/>
</dbReference>
<dbReference type="Gene3D" id="2.40.50.140">
    <property type="entry name" value="Nucleic acid-binding proteins"/>
    <property type="match status" value="1"/>
</dbReference>
<evidence type="ECO:0000256" key="3">
    <source>
        <dbReference type="PROSITE-ProRule" id="PRU00209"/>
    </source>
</evidence>
<keyword evidence="1 3" id="KW-0820">tRNA-binding</keyword>
<proteinExistence type="predicted"/>
<dbReference type="Pfam" id="PF01588">
    <property type="entry name" value="tRNA_bind"/>
    <property type="match status" value="1"/>
</dbReference>
<accession>A0ABP0TR62</accession>
<dbReference type="InterPro" id="IPR036282">
    <property type="entry name" value="Glutathione-S-Trfase_C_sf"/>
</dbReference>
<dbReference type="EMBL" id="OZ019906">
    <property type="protein sequence ID" value="CAK9203005.1"/>
    <property type="molecule type" value="Genomic_DNA"/>
</dbReference>
<feature type="compositionally biased region" description="Basic and acidic residues" evidence="4">
    <location>
        <begin position="266"/>
        <end position="276"/>
    </location>
</feature>
<protein>
    <recommendedName>
        <fullName evidence="5">tRNA-binding domain-containing protein</fullName>
    </recommendedName>
</protein>
<dbReference type="InterPro" id="IPR002547">
    <property type="entry name" value="tRNA-bd_dom"/>
</dbReference>
<dbReference type="PANTHER" id="PTHR11586:SF33">
    <property type="entry name" value="AMINOACYL TRNA SYNTHASE COMPLEX-INTERACTING MULTIFUNCTIONAL PROTEIN 1"/>
    <property type="match status" value="1"/>
</dbReference>
<evidence type="ECO:0000259" key="5">
    <source>
        <dbReference type="PROSITE" id="PS50886"/>
    </source>
</evidence>
<evidence type="ECO:0000256" key="4">
    <source>
        <dbReference type="SAM" id="MobiDB-lite"/>
    </source>
</evidence>
<dbReference type="CDD" id="cd02799">
    <property type="entry name" value="tRNA_bind_EMAP-II_like"/>
    <property type="match status" value="1"/>
</dbReference>
<dbReference type="InterPro" id="IPR051270">
    <property type="entry name" value="Tyrosine-tRNA_ligase_regulator"/>
</dbReference>
<keyword evidence="7" id="KW-1185">Reference proteome</keyword>
<keyword evidence="2 3" id="KW-0694">RNA-binding</keyword>
<dbReference type="SUPFAM" id="SSF50249">
    <property type="entry name" value="Nucleic acid-binding proteins"/>
    <property type="match status" value="1"/>
</dbReference>
<gene>
    <name evidence="6" type="ORF">CSSPTR1EN2_LOCUS6670</name>
</gene>
<evidence type="ECO:0000256" key="2">
    <source>
        <dbReference type="ARBA" id="ARBA00022884"/>
    </source>
</evidence>
<dbReference type="InterPro" id="IPR053836">
    <property type="entry name" value="Arc1-like_N"/>
</dbReference>
<dbReference type="SUPFAM" id="SSF47616">
    <property type="entry name" value="GST C-terminal domain-like"/>
    <property type="match status" value="1"/>
</dbReference>
<feature type="region of interest" description="Disordered" evidence="4">
    <location>
        <begin position="246"/>
        <end position="277"/>
    </location>
</feature>
<organism evidence="6 7">
    <name type="scientific">Sphagnum troendelagicum</name>
    <dbReference type="NCBI Taxonomy" id="128251"/>
    <lineage>
        <taxon>Eukaryota</taxon>
        <taxon>Viridiplantae</taxon>
        <taxon>Streptophyta</taxon>
        <taxon>Embryophyta</taxon>
        <taxon>Bryophyta</taxon>
        <taxon>Sphagnophytina</taxon>
        <taxon>Sphagnopsida</taxon>
        <taxon>Sphagnales</taxon>
        <taxon>Sphagnaceae</taxon>
        <taxon>Sphagnum</taxon>
    </lineage>
</organism>
<evidence type="ECO:0000313" key="7">
    <source>
        <dbReference type="Proteomes" id="UP001497512"/>
    </source>
</evidence>